<keyword evidence="1" id="KW-0863">Zinc-finger</keyword>
<evidence type="ECO:0000313" key="3">
    <source>
        <dbReference type="Proteomes" id="UP000187609"/>
    </source>
</evidence>
<dbReference type="PANTHER" id="PTHR21497">
    <property type="entry name" value="UBIQUITIN LIGASE E3 ALPHA-RELATED"/>
    <property type="match status" value="1"/>
</dbReference>
<dbReference type="GO" id="GO:0061630">
    <property type="term" value="F:ubiquitin protein ligase activity"/>
    <property type="evidence" value="ECO:0007669"/>
    <property type="project" value="UniProtKB-UniRule"/>
</dbReference>
<comment type="pathway">
    <text evidence="1">Protein modification; protein ubiquitination.</text>
</comment>
<dbReference type="GO" id="GO:0005737">
    <property type="term" value="C:cytoplasm"/>
    <property type="evidence" value="ECO:0007669"/>
    <property type="project" value="TreeGrafter"/>
</dbReference>
<dbReference type="GO" id="GO:0016567">
    <property type="term" value="P:protein ubiquitination"/>
    <property type="evidence" value="ECO:0007669"/>
    <property type="project" value="UniProtKB-UniRule"/>
</dbReference>
<name>A0A1J6I3V0_NICAT</name>
<keyword evidence="1" id="KW-0833">Ubl conjugation pathway</keyword>
<reference evidence="2" key="1">
    <citation type="submission" date="2016-11" db="EMBL/GenBank/DDBJ databases">
        <title>The genome of Nicotiana attenuata.</title>
        <authorList>
            <person name="Xu S."/>
            <person name="Brockmoeller T."/>
            <person name="Gaquerel E."/>
            <person name="Navarro A."/>
            <person name="Kuhl H."/>
            <person name="Gase K."/>
            <person name="Ling Z."/>
            <person name="Zhou W."/>
            <person name="Kreitzer C."/>
            <person name="Stanke M."/>
            <person name="Tang H."/>
            <person name="Lyons E."/>
            <person name="Pandey P."/>
            <person name="Pandey S.P."/>
            <person name="Timmermann B."/>
            <person name="Baldwin I.T."/>
        </authorList>
    </citation>
    <scope>NUCLEOTIDE SEQUENCE [LARGE SCALE GENOMIC DNA]</scope>
    <source>
        <strain evidence="2">UT</strain>
    </source>
</reference>
<dbReference type="EMBL" id="MJEQ01037190">
    <property type="protein sequence ID" value="OIS99692.1"/>
    <property type="molecule type" value="Genomic_DNA"/>
</dbReference>
<proteinExistence type="inferred from homology"/>
<keyword evidence="1" id="KW-0808">Transferase</keyword>
<keyword evidence="1" id="KW-0862">Zinc</keyword>
<dbReference type="Proteomes" id="UP000187609">
    <property type="component" value="Unassembled WGS sequence"/>
</dbReference>
<dbReference type="InterPro" id="IPR039164">
    <property type="entry name" value="UBR1-like"/>
</dbReference>
<comment type="caution">
    <text evidence="2">The sequence shown here is derived from an EMBL/GenBank/DDBJ whole genome shotgun (WGS) entry which is preliminary data.</text>
</comment>
<dbReference type="Gramene" id="OIS99692">
    <property type="protein sequence ID" value="OIS99692"/>
    <property type="gene ID" value="A4A49_39646"/>
</dbReference>
<dbReference type="UniPathway" id="UPA00143"/>
<comment type="catalytic activity">
    <reaction evidence="1">
        <text>S-ubiquitinyl-[E2 ubiquitin-conjugating enzyme]-L-cysteine + [acceptor protein]-L-lysine = [E2 ubiquitin-conjugating enzyme]-L-cysteine + N(6)-ubiquitinyl-[acceptor protein]-L-lysine.</text>
        <dbReference type="EC" id="2.3.2.27"/>
    </reaction>
</comment>
<dbReference type="OMA" id="IWQNSIS"/>
<protein>
    <recommendedName>
        <fullName evidence="1">E3 ubiquitin-protein ligase</fullName>
        <ecNumber evidence="1">2.3.2.27</ecNumber>
    </recommendedName>
</protein>
<dbReference type="STRING" id="49451.A0A1J6I3V0"/>
<dbReference type="PANTHER" id="PTHR21497:SF53">
    <property type="entry name" value="E3 UBIQUITIN-PROTEIN LIGASE PRT6"/>
    <property type="match status" value="1"/>
</dbReference>
<gene>
    <name evidence="2" type="primary">PRT6_1</name>
    <name evidence="2" type="ORF">A4A49_39646</name>
</gene>
<comment type="similarity">
    <text evidence="1">Belongs to the E3 ubiquitin-protein ligase UBR1-like family.</text>
</comment>
<sequence>MLLNVLSHYQSLMFFIFLIWQNSISLYTKRLVIEGGHIVNPDQGEFLCPVCRGLANSVLPALPEDTKRSTQSVSTRPSDVVGLSALRFQEALFLLQSADDVARGKEILHSFPLQQFGQMRINLESVVGVLCEMYFPDKDKISQSRRLSHSLFLLDTLKLSRPEPRPGRNTALGA</sequence>
<comment type="function">
    <text evidence="1">Ubiquitin ligase protein which is a component of the N-end rule pathway. Recognizes and binds to proteins bearing specific N-terminal residues that are destabilizing according to the N-end rule, leading to their ubiquitination and subsequent degradation.</text>
</comment>
<accession>A0A1J6I3V0</accession>
<dbReference type="GO" id="GO:0000151">
    <property type="term" value="C:ubiquitin ligase complex"/>
    <property type="evidence" value="ECO:0007669"/>
    <property type="project" value="TreeGrafter"/>
</dbReference>
<dbReference type="AlphaFoldDB" id="A0A1J6I3V0"/>
<dbReference type="GO" id="GO:0071596">
    <property type="term" value="P:ubiquitin-dependent protein catabolic process via the N-end rule pathway"/>
    <property type="evidence" value="ECO:0007669"/>
    <property type="project" value="UniProtKB-UniRule"/>
</dbReference>
<evidence type="ECO:0000313" key="2">
    <source>
        <dbReference type="EMBL" id="OIS99692.1"/>
    </source>
</evidence>
<dbReference type="EC" id="2.3.2.27" evidence="1"/>
<keyword evidence="1" id="KW-0479">Metal-binding</keyword>
<organism evidence="2 3">
    <name type="scientific">Nicotiana attenuata</name>
    <name type="common">Coyote tobacco</name>
    <dbReference type="NCBI Taxonomy" id="49451"/>
    <lineage>
        <taxon>Eukaryota</taxon>
        <taxon>Viridiplantae</taxon>
        <taxon>Streptophyta</taxon>
        <taxon>Embryophyta</taxon>
        <taxon>Tracheophyta</taxon>
        <taxon>Spermatophyta</taxon>
        <taxon>Magnoliopsida</taxon>
        <taxon>eudicotyledons</taxon>
        <taxon>Gunneridae</taxon>
        <taxon>Pentapetalae</taxon>
        <taxon>asterids</taxon>
        <taxon>lamiids</taxon>
        <taxon>Solanales</taxon>
        <taxon>Solanaceae</taxon>
        <taxon>Nicotianoideae</taxon>
        <taxon>Nicotianeae</taxon>
        <taxon>Nicotiana</taxon>
    </lineage>
</organism>
<keyword evidence="3" id="KW-1185">Reference proteome</keyword>
<dbReference type="GO" id="GO:0008270">
    <property type="term" value="F:zinc ion binding"/>
    <property type="evidence" value="ECO:0007669"/>
    <property type="project" value="UniProtKB-UniRule"/>
</dbReference>
<evidence type="ECO:0000256" key="1">
    <source>
        <dbReference type="RuleBase" id="RU366018"/>
    </source>
</evidence>